<dbReference type="EMBL" id="JAYMYQ010000009">
    <property type="protein sequence ID" value="KAK7312939.1"/>
    <property type="molecule type" value="Genomic_DNA"/>
</dbReference>
<dbReference type="Proteomes" id="UP001367508">
    <property type="component" value="Unassembled WGS sequence"/>
</dbReference>
<protein>
    <submittedName>
        <fullName evidence="1">Uncharacterized protein</fullName>
    </submittedName>
</protein>
<reference evidence="1 2" key="1">
    <citation type="submission" date="2024-01" db="EMBL/GenBank/DDBJ databases">
        <title>The genomes of 5 underutilized Papilionoideae crops provide insights into root nodulation and disease resistanc.</title>
        <authorList>
            <person name="Jiang F."/>
        </authorList>
    </citation>
    <scope>NUCLEOTIDE SEQUENCE [LARGE SCALE GENOMIC DNA]</scope>
    <source>
        <strain evidence="1">LVBAO_FW01</strain>
        <tissue evidence="1">Leaves</tissue>
    </source>
</reference>
<gene>
    <name evidence="1" type="ORF">VNO77_37207</name>
</gene>
<keyword evidence="2" id="KW-1185">Reference proteome</keyword>
<proteinExistence type="predicted"/>
<dbReference type="AlphaFoldDB" id="A0AAN9KBV7"/>
<evidence type="ECO:0000313" key="1">
    <source>
        <dbReference type="EMBL" id="KAK7312939.1"/>
    </source>
</evidence>
<comment type="caution">
    <text evidence="1">The sequence shown here is derived from an EMBL/GenBank/DDBJ whole genome shotgun (WGS) entry which is preliminary data.</text>
</comment>
<name>A0AAN9KBV7_CANGL</name>
<sequence length="101" mass="11103">MRRSGSRAANISSFQTLWSCENLASSESMPWALRFILSDVVGLDIGQYLRVLECSPLHGGGLHASVSMRDGQHYKEEYSQGGHSSLHGYGLNEAALVELDY</sequence>
<accession>A0AAN9KBV7</accession>
<organism evidence="1 2">
    <name type="scientific">Canavalia gladiata</name>
    <name type="common">Sword bean</name>
    <name type="synonym">Dolichos gladiatus</name>
    <dbReference type="NCBI Taxonomy" id="3824"/>
    <lineage>
        <taxon>Eukaryota</taxon>
        <taxon>Viridiplantae</taxon>
        <taxon>Streptophyta</taxon>
        <taxon>Embryophyta</taxon>
        <taxon>Tracheophyta</taxon>
        <taxon>Spermatophyta</taxon>
        <taxon>Magnoliopsida</taxon>
        <taxon>eudicotyledons</taxon>
        <taxon>Gunneridae</taxon>
        <taxon>Pentapetalae</taxon>
        <taxon>rosids</taxon>
        <taxon>fabids</taxon>
        <taxon>Fabales</taxon>
        <taxon>Fabaceae</taxon>
        <taxon>Papilionoideae</taxon>
        <taxon>50 kb inversion clade</taxon>
        <taxon>NPAAA clade</taxon>
        <taxon>indigoferoid/millettioid clade</taxon>
        <taxon>Phaseoleae</taxon>
        <taxon>Canavalia</taxon>
    </lineage>
</organism>
<evidence type="ECO:0000313" key="2">
    <source>
        <dbReference type="Proteomes" id="UP001367508"/>
    </source>
</evidence>